<dbReference type="Gene3D" id="1.10.357.10">
    <property type="entry name" value="Tetracycline Repressor, domain 2"/>
    <property type="match status" value="1"/>
</dbReference>
<comment type="caution">
    <text evidence="6">The sequence shown here is derived from an EMBL/GenBank/DDBJ whole genome shotgun (WGS) entry which is preliminary data.</text>
</comment>
<gene>
    <name evidence="6" type="ORF">H9968_01090</name>
</gene>
<evidence type="ECO:0000313" key="7">
    <source>
        <dbReference type="Proteomes" id="UP000824049"/>
    </source>
</evidence>
<dbReference type="PANTHER" id="PTHR30055">
    <property type="entry name" value="HTH-TYPE TRANSCRIPTIONAL REGULATOR RUTR"/>
    <property type="match status" value="1"/>
</dbReference>
<evidence type="ECO:0000259" key="5">
    <source>
        <dbReference type="PROSITE" id="PS50977"/>
    </source>
</evidence>
<dbReference type="PROSITE" id="PS50977">
    <property type="entry name" value="HTH_TETR_2"/>
    <property type="match status" value="1"/>
</dbReference>
<dbReference type="Pfam" id="PF00440">
    <property type="entry name" value="TetR_N"/>
    <property type="match status" value="1"/>
</dbReference>
<proteinExistence type="predicted"/>
<keyword evidence="2 4" id="KW-0238">DNA-binding</keyword>
<organism evidence="6 7">
    <name type="scientific">Candidatus Anaerobutyricum stercoris</name>
    <dbReference type="NCBI Taxonomy" id="2838457"/>
    <lineage>
        <taxon>Bacteria</taxon>
        <taxon>Bacillati</taxon>
        <taxon>Bacillota</taxon>
        <taxon>Clostridia</taxon>
        <taxon>Lachnospirales</taxon>
        <taxon>Lachnospiraceae</taxon>
        <taxon>Anaerobutyricum</taxon>
    </lineage>
</organism>
<evidence type="ECO:0000313" key="6">
    <source>
        <dbReference type="EMBL" id="HIZ38511.1"/>
    </source>
</evidence>
<reference evidence="6" key="1">
    <citation type="journal article" date="2021" name="PeerJ">
        <title>Extensive microbial diversity within the chicken gut microbiome revealed by metagenomics and culture.</title>
        <authorList>
            <person name="Gilroy R."/>
            <person name="Ravi A."/>
            <person name="Getino M."/>
            <person name="Pursley I."/>
            <person name="Horton D.L."/>
            <person name="Alikhan N.F."/>
            <person name="Baker D."/>
            <person name="Gharbi K."/>
            <person name="Hall N."/>
            <person name="Watson M."/>
            <person name="Adriaenssens E.M."/>
            <person name="Foster-Nyarko E."/>
            <person name="Jarju S."/>
            <person name="Secka A."/>
            <person name="Antonio M."/>
            <person name="Oren A."/>
            <person name="Chaudhuri R.R."/>
            <person name="La Ragione R."/>
            <person name="Hildebrand F."/>
            <person name="Pallen M.J."/>
        </authorList>
    </citation>
    <scope>NUCLEOTIDE SEQUENCE</scope>
    <source>
        <strain evidence="6">CHK179-28034</strain>
    </source>
</reference>
<dbReference type="SUPFAM" id="SSF46689">
    <property type="entry name" value="Homeodomain-like"/>
    <property type="match status" value="1"/>
</dbReference>
<reference evidence="6" key="2">
    <citation type="submission" date="2021-04" db="EMBL/GenBank/DDBJ databases">
        <authorList>
            <person name="Gilroy R."/>
        </authorList>
    </citation>
    <scope>NUCLEOTIDE SEQUENCE</scope>
    <source>
        <strain evidence="6">CHK179-28034</strain>
    </source>
</reference>
<evidence type="ECO:0000256" key="2">
    <source>
        <dbReference type="ARBA" id="ARBA00023125"/>
    </source>
</evidence>
<feature type="domain" description="HTH tetR-type" evidence="5">
    <location>
        <begin position="5"/>
        <end position="65"/>
    </location>
</feature>
<feature type="DNA-binding region" description="H-T-H motif" evidence="4">
    <location>
        <begin position="28"/>
        <end position="47"/>
    </location>
</feature>
<evidence type="ECO:0000256" key="1">
    <source>
        <dbReference type="ARBA" id="ARBA00023015"/>
    </source>
</evidence>
<dbReference type="InterPro" id="IPR001647">
    <property type="entry name" value="HTH_TetR"/>
</dbReference>
<dbReference type="Proteomes" id="UP000824049">
    <property type="component" value="Unassembled WGS sequence"/>
</dbReference>
<dbReference type="InterPro" id="IPR009057">
    <property type="entry name" value="Homeodomain-like_sf"/>
</dbReference>
<protein>
    <submittedName>
        <fullName evidence="6">TetR/AcrR family transcriptional regulator helix-turn-helix transcriptional regulator</fullName>
    </submittedName>
</protein>
<keyword evidence="3" id="KW-0804">Transcription</keyword>
<evidence type="ECO:0000256" key="3">
    <source>
        <dbReference type="ARBA" id="ARBA00023163"/>
    </source>
</evidence>
<dbReference type="GO" id="GO:0003700">
    <property type="term" value="F:DNA-binding transcription factor activity"/>
    <property type="evidence" value="ECO:0007669"/>
    <property type="project" value="TreeGrafter"/>
</dbReference>
<accession>A0A9D2J6J2</accession>
<dbReference type="AlphaFoldDB" id="A0A9D2J6J2"/>
<dbReference type="EMBL" id="DXBR01000012">
    <property type="protein sequence ID" value="HIZ38511.1"/>
    <property type="molecule type" value="Genomic_DNA"/>
</dbReference>
<dbReference type="InterPro" id="IPR050109">
    <property type="entry name" value="HTH-type_TetR-like_transc_reg"/>
</dbReference>
<dbReference type="PANTHER" id="PTHR30055:SF234">
    <property type="entry name" value="HTH-TYPE TRANSCRIPTIONAL REGULATOR BETI"/>
    <property type="match status" value="1"/>
</dbReference>
<sequence>MEEENRTLLLILQAAREEFLAKGFQGASLRRIVKKAGVTTGAFYRYYPTKEALFEALVKPAADAIQGYFASGLREIRETPPEKQTGEMLHVSADALDQVLDYIYDGHYDAVKMLLCCAGGTAYENFVQEIVEQEVDATARYLDALRSLGQWVPDLDRGLCQMISSGMFSGVFEMVVQDMKKEDAKKRIRYLKEFHIGGWERILGVKFD</sequence>
<evidence type="ECO:0000256" key="4">
    <source>
        <dbReference type="PROSITE-ProRule" id="PRU00335"/>
    </source>
</evidence>
<name>A0A9D2J6J2_9FIRM</name>
<dbReference type="PRINTS" id="PR00455">
    <property type="entry name" value="HTHTETR"/>
</dbReference>
<keyword evidence="1" id="KW-0805">Transcription regulation</keyword>
<dbReference type="GO" id="GO:0000976">
    <property type="term" value="F:transcription cis-regulatory region binding"/>
    <property type="evidence" value="ECO:0007669"/>
    <property type="project" value="TreeGrafter"/>
</dbReference>